<dbReference type="EMBL" id="PQ015379">
    <property type="protein sequence ID" value="XDJ15263.1"/>
    <property type="molecule type" value="Genomic_DNA"/>
</dbReference>
<accession>A0AB39CEC0</accession>
<protein>
    <submittedName>
        <fullName evidence="1">Uncharacterized protein</fullName>
    </submittedName>
</protein>
<sequence length="47" mass="5218">MIVCHVFTVYAANEKALDPLGTEGLPHTNTMVFASKFSNLCSRLNFE</sequence>
<name>A0AB39CEC0_9VIRU</name>
<organism evidence="1">
    <name type="scientific">Pseudomonas phage HRDY3</name>
    <dbReference type="NCBI Taxonomy" id="3236930"/>
    <lineage>
        <taxon>Viruses</taxon>
    </lineage>
</organism>
<reference evidence="1" key="1">
    <citation type="submission" date="2024-07" db="EMBL/GenBank/DDBJ databases">
        <authorList>
            <person name="Bringhurst R.M."/>
            <person name="Homer T.E."/>
        </authorList>
    </citation>
    <scope>NUCLEOTIDE SEQUENCE</scope>
</reference>
<evidence type="ECO:0000313" key="1">
    <source>
        <dbReference type="EMBL" id="XDJ15263.1"/>
    </source>
</evidence>
<proteinExistence type="predicted"/>